<proteinExistence type="predicted"/>
<dbReference type="Proteomes" id="UP000460950">
    <property type="component" value="Unassembled WGS sequence"/>
</dbReference>
<dbReference type="Proteomes" id="UP000555193">
    <property type="component" value="Unassembled WGS sequence"/>
</dbReference>
<evidence type="ECO:0000313" key="2">
    <source>
        <dbReference type="EMBL" id="KAB6561945.1"/>
    </source>
</evidence>
<evidence type="ECO:0000313" key="15">
    <source>
        <dbReference type="Proteomes" id="UP000555193"/>
    </source>
</evidence>
<dbReference type="Proteomes" id="UP000470777">
    <property type="component" value="Unassembled WGS sequence"/>
</dbReference>
<dbReference type="EMBL" id="WCZY01000035">
    <property type="protein sequence ID" value="KAB6687620.1"/>
    <property type="molecule type" value="Genomic_DNA"/>
</dbReference>
<protein>
    <submittedName>
        <fullName evidence="7">DUF4372 domain-containing protein</fullName>
    </submittedName>
</protein>
<dbReference type="Proteomes" id="UP000283958">
    <property type="component" value="Unassembled WGS sequence"/>
</dbReference>
<sequence length="82" mass="9719">MSLVNIYEFKKYVNRYKGDRHAIKFICCDQFMLMSFISSRTDSDQETYRLHLTFILSTFTVLALRPCQKPHCSKRTTSKESI</sequence>
<name>A0A396B6L9_PHOVU</name>
<evidence type="ECO:0000313" key="12">
    <source>
        <dbReference type="Proteomes" id="UP000437431"/>
    </source>
</evidence>
<dbReference type="EMBL" id="QRMN01000055">
    <property type="protein sequence ID" value="RHJ72046.1"/>
    <property type="molecule type" value="Genomic_DNA"/>
</dbReference>
<dbReference type="InterPro" id="IPR025399">
    <property type="entry name" value="DUF4372"/>
</dbReference>
<feature type="domain" description="DUF4372" evidence="1">
    <location>
        <begin position="1"/>
        <end position="37"/>
    </location>
</feature>
<evidence type="ECO:0000313" key="10">
    <source>
        <dbReference type="Proteomes" id="UP000283958"/>
    </source>
</evidence>
<evidence type="ECO:0000313" key="5">
    <source>
        <dbReference type="EMBL" id="MSS48826.1"/>
    </source>
</evidence>
<comment type="caution">
    <text evidence="7">The sequence shown here is derived from an EMBL/GenBank/DDBJ whole genome shotgun (WGS) entry which is preliminary data.</text>
</comment>
<evidence type="ECO:0000259" key="1">
    <source>
        <dbReference type="Pfam" id="PF14294"/>
    </source>
</evidence>
<dbReference type="Proteomes" id="UP000261003">
    <property type="component" value="Unassembled WGS sequence"/>
</dbReference>
<reference evidence="5 13" key="3">
    <citation type="submission" date="2019-09" db="EMBL/GenBank/DDBJ databases">
        <title>In-depth cultivation of the pig gut microbiome towards novel bacterial diversity and tailored functional studies.</title>
        <authorList>
            <person name="Wylensek D."/>
            <person name="Hitch T.C.A."/>
            <person name="Clavel T."/>
        </authorList>
    </citation>
    <scope>NUCLEOTIDE SEQUENCE [LARGE SCALE GENOMIC DNA]</scope>
    <source>
        <strain evidence="5 13">WCA-389-WT-3C</strain>
    </source>
</reference>
<evidence type="ECO:0000313" key="9">
    <source>
        <dbReference type="Proteomes" id="UP000261003"/>
    </source>
</evidence>
<evidence type="ECO:0000313" key="3">
    <source>
        <dbReference type="EMBL" id="KAB6687620.1"/>
    </source>
</evidence>
<accession>A0A396B6L9</accession>
<gene>
    <name evidence="8" type="ORF">DW105_17820</name>
    <name evidence="7" type="ORF">DXC16_23635</name>
    <name evidence="5" type="ORF">FYJ30_11065</name>
    <name evidence="4" type="ORF">GAY17_19390</name>
    <name evidence="2" type="ORF">GAY79_06620</name>
    <name evidence="3" type="ORF">GAZ92_19835</name>
    <name evidence="6" type="ORF">HKQ54_04130</name>
</gene>
<dbReference type="RefSeq" id="WP_074783824.1">
    <property type="nucleotide sequence ID" value="NZ_CP181425.1"/>
</dbReference>
<dbReference type="Pfam" id="PF14294">
    <property type="entry name" value="DUF4372"/>
    <property type="match status" value="1"/>
</dbReference>
<dbReference type="EMBL" id="WDAY01000011">
    <property type="protein sequence ID" value="KAB6561945.1"/>
    <property type="molecule type" value="Genomic_DNA"/>
</dbReference>
<reference evidence="11 12" key="2">
    <citation type="journal article" date="2019" name="Nat. Med.">
        <title>A library of human gut bacterial isolates paired with longitudinal multiomics data enables mechanistic microbiome research.</title>
        <authorList>
            <person name="Poyet M."/>
            <person name="Groussin M."/>
            <person name="Gibbons S.M."/>
            <person name="Avila-Pacheco J."/>
            <person name="Jiang X."/>
            <person name="Kearney S.M."/>
            <person name="Perrotta A.R."/>
            <person name="Berdy B."/>
            <person name="Zhao S."/>
            <person name="Lieberman T.D."/>
            <person name="Swanson P.K."/>
            <person name="Smith M."/>
            <person name="Roesemann S."/>
            <person name="Alexander J.E."/>
            <person name="Rich S.A."/>
            <person name="Livny J."/>
            <person name="Vlamakis H."/>
            <person name="Clish C."/>
            <person name="Bullock K."/>
            <person name="Deik A."/>
            <person name="Scott J."/>
            <person name="Pierce K.A."/>
            <person name="Xavier R.J."/>
            <person name="Alm E.J."/>
        </authorList>
    </citation>
    <scope>NUCLEOTIDE SEQUENCE [LARGE SCALE GENOMIC DNA]</scope>
    <source>
        <strain evidence="2 12">BIOML-A111</strain>
        <strain evidence="4 11">BIOML-A82</strain>
        <strain evidence="3 14">BIOML-A85</strain>
    </source>
</reference>
<dbReference type="Proteomes" id="UP000437380">
    <property type="component" value="Unassembled WGS sequence"/>
</dbReference>
<evidence type="ECO:0000313" key="7">
    <source>
        <dbReference type="EMBL" id="RGM36447.1"/>
    </source>
</evidence>
<evidence type="ECO:0000313" key="14">
    <source>
        <dbReference type="Proteomes" id="UP000470777"/>
    </source>
</evidence>
<evidence type="ECO:0000313" key="8">
    <source>
        <dbReference type="EMBL" id="RHJ72046.1"/>
    </source>
</evidence>
<reference evidence="6 15" key="4">
    <citation type="submission" date="2020-04" db="EMBL/GenBank/DDBJ databases">
        <title>A novel gut-associated lysogenic phage, Bacteroides phage BV01, alters the host transcriptome and bile acid metabolism in Bacteroides vulgatus.</title>
        <authorList>
            <person name="Campbell D.E."/>
            <person name="Ly L."/>
            <person name="Ridlon J.M."/>
            <person name="Hsiao A."/>
            <person name="Degnan P.H."/>
        </authorList>
    </citation>
    <scope>NUCLEOTIDE SEQUENCE [LARGE SCALE GENOMIC DNA]</scope>
    <source>
        <strain evidence="6 15">VPI-4506</strain>
    </source>
</reference>
<evidence type="ECO:0000313" key="6">
    <source>
        <dbReference type="EMBL" id="NMW35352.1"/>
    </source>
</evidence>
<dbReference type="EMBL" id="QSTG01000082">
    <property type="protein sequence ID" value="RGM36447.1"/>
    <property type="molecule type" value="Genomic_DNA"/>
</dbReference>
<evidence type="ECO:0000313" key="11">
    <source>
        <dbReference type="Proteomes" id="UP000437380"/>
    </source>
</evidence>
<reference evidence="9 10" key="1">
    <citation type="submission" date="2018-08" db="EMBL/GenBank/DDBJ databases">
        <title>A genome reference for cultivated species of the human gut microbiota.</title>
        <authorList>
            <person name="Zou Y."/>
            <person name="Xue W."/>
            <person name="Luo G."/>
        </authorList>
    </citation>
    <scope>NUCLEOTIDE SEQUENCE [LARGE SCALE GENOMIC DNA]</scope>
    <source>
        <strain evidence="8 10">AM09-18</strain>
        <strain evidence="7 9">OM08-13BH</strain>
    </source>
</reference>
<dbReference type="Proteomes" id="UP000437431">
    <property type="component" value="Unassembled WGS sequence"/>
</dbReference>
<evidence type="ECO:0000313" key="4">
    <source>
        <dbReference type="EMBL" id="KAB6697045.1"/>
    </source>
</evidence>
<dbReference type="EMBL" id="WCZV01000032">
    <property type="protein sequence ID" value="KAB6697045.1"/>
    <property type="molecule type" value="Genomic_DNA"/>
</dbReference>
<dbReference type="EMBL" id="VULU01000018">
    <property type="protein sequence ID" value="MSS48826.1"/>
    <property type="molecule type" value="Genomic_DNA"/>
</dbReference>
<dbReference type="AlphaFoldDB" id="A0A396B6L9"/>
<organism evidence="7 9">
    <name type="scientific">Phocaeicola vulgatus</name>
    <name type="common">Bacteroides vulgatus</name>
    <dbReference type="NCBI Taxonomy" id="821"/>
    <lineage>
        <taxon>Bacteria</taxon>
        <taxon>Pseudomonadati</taxon>
        <taxon>Bacteroidota</taxon>
        <taxon>Bacteroidia</taxon>
        <taxon>Bacteroidales</taxon>
        <taxon>Bacteroidaceae</taxon>
        <taxon>Phocaeicola</taxon>
    </lineage>
</organism>
<dbReference type="EMBL" id="JABDSH010000054">
    <property type="protein sequence ID" value="NMW35352.1"/>
    <property type="molecule type" value="Genomic_DNA"/>
</dbReference>
<evidence type="ECO:0000313" key="13">
    <source>
        <dbReference type="Proteomes" id="UP000460950"/>
    </source>
</evidence>